<name>A0AAV1HZC3_9CHLO</name>
<proteinExistence type="predicted"/>
<accession>A0AAV1HZC3</accession>
<evidence type="ECO:0000256" key="2">
    <source>
        <dbReference type="ARBA" id="ARBA00022692"/>
    </source>
</evidence>
<evidence type="ECO:0000256" key="4">
    <source>
        <dbReference type="ARBA" id="ARBA00023136"/>
    </source>
</evidence>
<organism evidence="7 8">
    <name type="scientific">Coccomyxa viridis</name>
    <dbReference type="NCBI Taxonomy" id="1274662"/>
    <lineage>
        <taxon>Eukaryota</taxon>
        <taxon>Viridiplantae</taxon>
        <taxon>Chlorophyta</taxon>
        <taxon>core chlorophytes</taxon>
        <taxon>Trebouxiophyceae</taxon>
        <taxon>Trebouxiophyceae incertae sedis</taxon>
        <taxon>Coccomyxaceae</taxon>
        <taxon>Coccomyxa</taxon>
    </lineage>
</organism>
<keyword evidence="8" id="KW-1185">Reference proteome</keyword>
<evidence type="ECO:0000313" key="7">
    <source>
        <dbReference type="EMBL" id="CAK0757785.1"/>
    </source>
</evidence>
<dbReference type="Proteomes" id="UP001314263">
    <property type="component" value="Unassembled WGS sequence"/>
</dbReference>
<keyword evidence="5" id="KW-0479">Metal-binding</keyword>
<keyword evidence="2 6" id="KW-0812">Transmembrane</keyword>
<feature type="transmembrane region" description="Helical" evidence="6">
    <location>
        <begin position="73"/>
        <end position="96"/>
    </location>
</feature>
<dbReference type="GO" id="GO:0009744">
    <property type="term" value="P:response to sucrose"/>
    <property type="evidence" value="ECO:0007669"/>
    <property type="project" value="UniProtKB-ARBA"/>
</dbReference>
<feature type="transmembrane region" description="Helical" evidence="6">
    <location>
        <begin position="42"/>
        <end position="61"/>
    </location>
</feature>
<feature type="transmembrane region" description="Helical" evidence="6">
    <location>
        <begin position="108"/>
        <end position="124"/>
    </location>
</feature>
<feature type="transmembrane region" description="Helical" evidence="6">
    <location>
        <begin position="172"/>
        <end position="191"/>
    </location>
</feature>
<dbReference type="AlphaFoldDB" id="A0AAV1HZC3"/>
<keyword evidence="4 6" id="KW-0472">Membrane</keyword>
<dbReference type="GO" id="GO:0016020">
    <property type="term" value="C:membrane"/>
    <property type="evidence" value="ECO:0007669"/>
    <property type="project" value="UniProtKB-SubCell"/>
</dbReference>
<dbReference type="EMBL" id="CAUYUE010000003">
    <property type="protein sequence ID" value="CAK0757785.1"/>
    <property type="molecule type" value="Genomic_DNA"/>
</dbReference>
<evidence type="ECO:0000313" key="8">
    <source>
        <dbReference type="Proteomes" id="UP001314263"/>
    </source>
</evidence>
<gene>
    <name evidence="7" type="ORF">CVIRNUC_002569</name>
</gene>
<evidence type="ECO:0000256" key="1">
    <source>
        <dbReference type="ARBA" id="ARBA00004141"/>
    </source>
</evidence>
<feature type="binding site" evidence="5">
    <location>
        <position position="94"/>
    </location>
    <ligand>
        <name>Zn(2+)</name>
        <dbReference type="ChEBI" id="CHEBI:29105"/>
    </ligand>
</feature>
<sequence length="234" mass="25728">MSPGAVQESKRSFRHPGAPCGSHGWTPWWHCTLLDPYERINVWSHAVPGLLFVFFGVHTYFSKELGSSSTWAHNPLGIFCFCAAVTHLGSTATHVYPDSFALEKLDHLGIVALVAGTPLTALMAREHGNVPLDVKVVFGAMLAAALLSPAWRVAGFSLGTLAAIWLHWREVMNANLAAQIALYGLSGVLFLRAKLGQVNPRRWQGLYDHQLLHYAVTVACTLHVLYIQDAIRHV</sequence>
<dbReference type="Pfam" id="PF03006">
    <property type="entry name" value="HlyIII"/>
    <property type="match status" value="1"/>
</dbReference>
<keyword evidence="5" id="KW-0862">Zinc</keyword>
<comment type="subcellular location">
    <subcellularLocation>
        <location evidence="1">Membrane</location>
        <topology evidence="1">Multi-pass membrane protein</topology>
    </subcellularLocation>
</comment>
<evidence type="ECO:0000256" key="6">
    <source>
        <dbReference type="SAM" id="Phobius"/>
    </source>
</evidence>
<protein>
    <submittedName>
        <fullName evidence="7">Uncharacterized protein</fullName>
    </submittedName>
</protein>
<evidence type="ECO:0000256" key="3">
    <source>
        <dbReference type="ARBA" id="ARBA00022989"/>
    </source>
</evidence>
<keyword evidence="3 6" id="KW-1133">Transmembrane helix</keyword>
<dbReference type="InterPro" id="IPR004254">
    <property type="entry name" value="AdipoR/HlyIII-related"/>
</dbReference>
<dbReference type="GO" id="GO:0046872">
    <property type="term" value="F:metal ion binding"/>
    <property type="evidence" value="ECO:0007669"/>
    <property type="project" value="UniProtKB-KW"/>
</dbReference>
<evidence type="ECO:0000256" key="5">
    <source>
        <dbReference type="PIRSR" id="PIRSR604254-1"/>
    </source>
</evidence>
<reference evidence="7 8" key="1">
    <citation type="submission" date="2023-10" db="EMBL/GenBank/DDBJ databases">
        <authorList>
            <person name="Maclean D."/>
            <person name="Macfadyen A."/>
        </authorList>
    </citation>
    <scope>NUCLEOTIDE SEQUENCE [LARGE SCALE GENOMIC DNA]</scope>
</reference>
<feature type="transmembrane region" description="Helical" evidence="6">
    <location>
        <begin position="136"/>
        <end position="166"/>
    </location>
</feature>
<comment type="caution">
    <text evidence="7">The sequence shown here is derived from an EMBL/GenBank/DDBJ whole genome shotgun (WGS) entry which is preliminary data.</text>
</comment>